<comment type="caution">
    <text evidence="2">The sequence shown here is derived from an EMBL/GenBank/DDBJ whole genome shotgun (WGS) entry which is preliminary data.</text>
</comment>
<feature type="transmembrane region" description="Helical" evidence="1">
    <location>
        <begin position="6"/>
        <end position="23"/>
    </location>
</feature>
<evidence type="ECO:0000256" key="1">
    <source>
        <dbReference type="SAM" id="Phobius"/>
    </source>
</evidence>
<protein>
    <submittedName>
        <fullName evidence="2">DUF4181 domain-containing protein</fullName>
    </submittedName>
</protein>
<reference evidence="2 3" key="1">
    <citation type="submission" date="2024-05" db="EMBL/GenBank/DDBJ databases">
        <authorList>
            <person name="Haq I."/>
            <person name="Ullah Z."/>
            <person name="Ahmad R."/>
            <person name="Li M."/>
            <person name="Tong Y."/>
        </authorList>
    </citation>
    <scope>NUCLEOTIDE SEQUENCE [LARGE SCALE GENOMIC DNA]</scope>
    <source>
        <strain evidence="2 3">16A2E</strain>
    </source>
</reference>
<sequence>MFNFIMLFILPVSIVMFLISFFMKRKFSIDIDYGSRPVNNTHKWIDRILLILMSMCVVGAFLSFNLQVYLFLLIGLATIGNGLSAYMEYKYDREAKIYLIHILRLVGCLIIAAGLVYILFSTRTMDEVLRKFESFKIENIEQVEIENNAWNKEELTYLRDSVTVDKKIIQQIFSQLSMVEVRNSLINEVEQHNNYFLMIRDREIYYIIVYEEYIVIDSDYYKVVGDNGLYEMLENVELDWEYRN</sequence>
<feature type="transmembrane region" description="Helical" evidence="1">
    <location>
        <begin position="98"/>
        <end position="120"/>
    </location>
</feature>
<dbReference type="EMBL" id="JBDIML010000005">
    <property type="protein sequence ID" value="MEN2768460.1"/>
    <property type="molecule type" value="Genomic_DNA"/>
</dbReference>
<keyword evidence="1" id="KW-0812">Transmembrane</keyword>
<keyword evidence="3" id="KW-1185">Reference proteome</keyword>
<gene>
    <name evidence="2" type="ORF">ABC228_14855</name>
</gene>
<evidence type="ECO:0000313" key="3">
    <source>
        <dbReference type="Proteomes" id="UP001444625"/>
    </source>
</evidence>
<dbReference type="Pfam" id="PF13789">
    <property type="entry name" value="DUF4181"/>
    <property type="match status" value="1"/>
</dbReference>
<organism evidence="2 3">
    <name type="scientific">Ornithinibacillus xuwenensis</name>
    <dbReference type="NCBI Taxonomy" id="3144668"/>
    <lineage>
        <taxon>Bacteria</taxon>
        <taxon>Bacillati</taxon>
        <taxon>Bacillota</taxon>
        <taxon>Bacilli</taxon>
        <taxon>Bacillales</taxon>
        <taxon>Bacillaceae</taxon>
        <taxon>Ornithinibacillus</taxon>
    </lineage>
</organism>
<name>A0ABU9XKC7_9BACI</name>
<feature type="transmembrane region" description="Helical" evidence="1">
    <location>
        <begin position="68"/>
        <end position="86"/>
    </location>
</feature>
<dbReference type="Proteomes" id="UP001444625">
    <property type="component" value="Unassembled WGS sequence"/>
</dbReference>
<keyword evidence="1" id="KW-1133">Transmembrane helix</keyword>
<accession>A0ABU9XKC7</accession>
<feature type="transmembrane region" description="Helical" evidence="1">
    <location>
        <begin position="44"/>
        <end position="62"/>
    </location>
</feature>
<dbReference type="InterPro" id="IPR025441">
    <property type="entry name" value="DUF4181"/>
</dbReference>
<evidence type="ECO:0000313" key="2">
    <source>
        <dbReference type="EMBL" id="MEN2768460.1"/>
    </source>
</evidence>
<keyword evidence="1" id="KW-0472">Membrane</keyword>
<proteinExistence type="predicted"/>
<dbReference type="RefSeq" id="WP_345825945.1">
    <property type="nucleotide sequence ID" value="NZ_JBDIML010000005.1"/>
</dbReference>